<name>A0A1M4SFK4_9BACT</name>
<organism evidence="2 3">
    <name type="scientific">Flavisolibacter ginsengisoli DSM 18119</name>
    <dbReference type="NCBI Taxonomy" id="1121884"/>
    <lineage>
        <taxon>Bacteria</taxon>
        <taxon>Pseudomonadati</taxon>
        <taxon>Bacteroidota</taxon>
        <taxon>Chitinophagia</taxon>
        <taxon>Chitinophagales</taxon>
        <taxon>Chitinophagaceae</taxon>
        <taxon>Flavisolibacter</taxon>
    </lineage>
</organism>
<dbReference type="OrthoDB" id="9814270at2"/>
<reference evidence="2 3" key="1">
    <citation type="submission" date="2016-11" db="EMBL/GenBank/DDBJ databases">
        <authorList>
            <person name="Jaros S."/>
            <person name="Januszkiewicz K."/>
            <person name="Wedrychowicz H."/>
        </authorList>
    </citation>
    <scope>NUCLEOTIDE SEQUENCE [LARGE SCALE GENOMIC DNA]</scope>
    <source>
        <strain evidence="2 3">DSM 18119</strain>
    </source>
</reference>
<keyword evidence="1" id="KW-0472">Membrane</keyword>
<dbReference type="EMBL" id="FQUU01000001">
    <property type="protein sequence ID" value="SHE30979.1"/>
    <property type="molecule type" value="Genomic_DNA"/>
</dbReference>
<sequence length="152" mass="17026">MNSTANNSSEQISAPVNDVKSHYWLVYFVFFIVVFVLVIKHFSGIEKDFLLLRHVQPAWLVAAIVAQLATYFFTAFIYRLLLQAFHLVNLPGIGSLVKASIVSLFFNQTVPSAGISGNAFFFRYVSSFNVPASDAFSLILQSCFHIMLPLKP</sequence>
<dbReference type="RefSeq" id="WP_072833282.1">
    <property type="nucleotide sequence ID" value="NZ_FQUU01000001.1"/>
</dbReference>
<keyword evidence="1" id="KW-1133">Transmembrane helix</keyword>
<dbReference type="Proteomes" id="UP000184048">
    <property type="component" value="Unassembled WGS sequence"/>
</dbReference>
<evidence type="ECO:0000313" key="3">
    <source>
        <dbReference type="Proteomes" id="UP000184048"/>
    </source>
</evidence>
<evidence type="ECO:0000256" key="1">
    <source>
        <dbReference type="SAM" id="Phobius"/>
    </source>
</evidence>
<proteinExistence type="predicted"/>
<accession>A0A1M4SFK4</accession>
<keyword evidence="1" id="KW-0812">Transmembrane</keyword>
<feature type="transmembrane region" description="Helical" evidence="1">
    <location>
        <begin position="22"/>
        <end position="39"/>
    </location>
</feature>
<gene>
    <name evidence="2" type="ORF">SAMN02745131_00099</name>
</gene>
<protein>
    <submittedName>
        <fullName evidence="2">Lysylphosphatidylglycerol synthase TM region</fullName>
    </submittedName>
</protein>
<evidence type="ECO:0000313" key="2">
    <source>
        <dbReference type="EMBL" id="SHE30979.1"/>
    </source>
</evidence>
<feature type="transmembrane region" description="Helical" evidence="1">
    <location>
        <begin position="59"/>
        <end position="78"/>
    </location>
</feature>
<keyword evidence="3" id="KW-1185">Reference proteome</keyword>
<dbReference type="AlphaFoldDB" id="A0A1M4SFK4"/>